<keyword evidence="1 2" id="KW-0732">Signal</keyword>
<name>N0BFI0_9HYPH</name>
<accession>N0BFI0</accession>
<feature type="signal peptide" evidence="2">
    <location>
        <begin position="1"/>
        <end position="22"/>
    </location>
</feature>
<dbReference type="InterPro" id="IPR036249">
    <property type="entry name" value="Thioredoxin-like_sf"/>
</dbReference>
<dbReference type="HOGENOM" id="CLU_088048_1_0_5"/>
<evidence type="ECO:0000313" key="5">
    <source>
        <dbReference type="Proteomes" id="UP000005952"/>
    </source>
</evidence>
<dbReference type="PROSITE" id="PS51352">
    <property type="entry name" value="THIOREDOXIN_2"/>
    <property type="match status" value="1"/>
</dbReference>
<dbReference type="AlphaFoldDB" id="N0BFI0"/>
<feature type="domain" description="Thioredoxin" evidence="3">
    <location>
        <begin position="16"/>
        <end position="157"/>
    </location>
</feature>
<evidence type="ECO:0000256" key="2">
    <source>
        <dbReference type="SAM" id="SignalP"/>
    </source>
</evidence>
<dbReference type="Pfam" id="PF13899">
    <property type="entry name" value="Thioredoxin_7"/>
    <property type="match status" value="1"/>
</dbReference>
<keyword evidence="5" id="KW-1185">Reference proteome</keyword>
<evidence type="ECO:0000256" key="1">
    <source>
        <dbReference type="ARBA" id="ARBA00022729"/>
    </source>
</evidence>
<dbReference type="KEGG" id="hdt:HYPDE_37723"/>
<evidence type="ECO:0000259" key="3">
    <source>
        <dbReference type="PROSITE" id="PS51352"/>
    </source>
</evidence>
<dbReference type="InterPro" id="IPR051099">
    <property type="entry name" value="AGR/TXD"/>
</dbReference>
<sequence>MSGMLRSIVCVFCLLLAVPSTAALARTPNHADEWNGAEINWRDARSGIYEASQTGRPVIMVFHATWCSVCKRFREVFKDPGIVAESRDFVMILVDADAEKEMNGAFSPDGSYVPRTLFIDSDGNVSDKLVGSDPQYPHSLAVDKPDELLALMKKAHGVYDMPHKESAPAASGEGRT</sequence>
<dbReference type="SUPFAM" id="SSF52833">
    <property type="entry name" value="Thioredoxin-like"/>
    <property type="match status" value="1"/>
</dbReference>
<organism evidence="4 5">
    <name type="scientific">Hyphomicrobium denitrificans 1NES1</name>
    <dbReference type="NCBI Taxonomy" id="670307"/>
    <lineage>
        <taxon>Bacteria</taxon>
        <taxon>Pseudomonadati</taxon>
        <taxon>Pseudomonadota</taxon>
        <taxon>Alphaproteobacteria</taxon>
        <taxon>Hyphomicrobiales</taxon>
        <taxon>Hyphomicrobiaceae</taxon>
        <taxon>Hyphomicrobium</taxon>
    </lineage>
</organism>
<proteinExistence type="predicted"/>
<dbReference type="eggNOG" id="COG4232">
    <property type="taxonomic scope" value="Bacteria"/>
</dbReference>
<dbReference type="Gene3D" id="3.40.30.10">
    <property type="entry name" value="Glutaredoxin"/>
    <property type="match status" value="1"/>
</dbReference>
<dbReference type="PANTHER" id="PTHR15337:SF11">
    <property type="entry name" value="THIOREDOXIN DOMAIN-CONTAINING PROTEIN"/>
    <property type="match status" value="1"/>
</dbReference>
<dbReference type="EMBL" id="CP005587">
    <property type="protein sequence ID" value="AGK59216.1"/>
    <property type="molecule type" value="Genomic_DNA"/>
</dbReference>
<dbReference type="PANTHER" id="PTHR15337">
    <property type="entry name" value="ANTERIOR GRADIENT PROTEIN-RELATED"/>
    <property type="match status" value="1"/>
</dbReference>
<protein>
    <recommendedName>
        <fullName evidence="3">Thioredoxin domain-containing protein</fullName>
    </recommendedName>
</protein>
<reference evidence="4 5" key="1">
    <citation type="journal article" date="2013" name="Genome Announc.">
        <title>Genome sequences for three denitrifying bacterial strains isolated from a uranium- and nitrate-contaminated subsurface environment.</title>
        <authorList>
            <person name="Venkatramanan R."/>
            <person name="Prakash O."/>
            <person name="Woyke T."/>
            <person name="Chain P."/>
            <person name="Goodwin L.A."/>
            <person name="Watson D."/>
            <person name="Brooks S."/>
            <person name="Kostka J.E."/>
            <person name="Green S.J."/>
        </authorList>
    </citation>
    <scope>NUCLEOTIDE SEQUENCE [LARGE SCALE GENOMIC DNA]</scope>
    <source>
        <strain evidence="4 5">1NES1</strain>
    </source>
</reference>
<evidence type="ECO:0000313" key="4">
    <source>
        <dbReference type="EMBL" id="AGK59216.1"/>
    </source>
</evidence>
<feature type="chain" id="PRO_5004105291" description="Thioredoxin domain-containing protein" evidence="2">
    <location>
        <begin position="23"/>
        <end position="176"/>
    </location>
</feature>
<dbReference type="STRING" id="670307.HYPDE_37723"/>
<dbReference type="InterPro" id="IPR013766">
    <property type="entry name" value="Thioredoxin_domain"/>
</dbReference>
<gene>
    <name evidence="4" type="ORF">HYPDE_37723</name>
</gene>
<dbReference type="Proteomes" id="UP000005952">
    <property type="component" value="Chromosome"/>
</dbReference>